<protein>
    <submittedName>
        <fullName evidence="2">Uncharacterized protein</fullName>
    </submittedName>
</protein>
<evidence type="ECO:0000313" key="3">
    <source>
        <dbReference type="Proteomes" id="UP001317532"/>
    </source>
</evidence>
<proteinExistence type="predicted"/>
<accession>A0AAN2CAT6</accession>
<keyword evidence="3" id="KW-1185">Reference proteome</keyword>
<dbReference type="AlphaFoldDB" id="A0AAN2CAT6"/>
<evidence type="ECO:0000256" key="1">
    <source>
        <dbReference type="SAM" id="Phobius"/>
    </source>
</evidence>
<sequence length="52" mass="5908">MYLAIATGIAAWTGMVALMLRFLTTARKFDLASEAANRRWIAQYRANRRAAF</sequence>
<evidence type="ECO:0000313" key="2">
    <source>
        <dbReference type="EMBL" id="BDE06942.1"/>
    </source>
</evidence>
<dbReference type="Proteomes" id="UP001317532">
    <property type="component" value="Chromosome"/>
</dbReference>
<feature type="transmembrane region" description="Helical" evidence="1">
    <location>
        <begin position="6"/>
        <end position="23"/>
    </location>
</feature>
<dbReference type="EMBL" id="AP025523">
    <property type="protein sequence ID" value="BDE06942.1"/>
    <property type="molecule type" value="Genomic_DNA"/>
</dbReference>
<gene>
    <name evidence="2" type="ORF">WPS_22180</name>
</gene>
<keyword evidence="1" id="KW-0812">Transmembrane</keyword>
<reference evidence="2 3" key="1">
    <citation type="journal article" date="2022" name="ISME Commun">
        <title>Vulcanimicrobium alpinus gen. nov. sp. nov., the first cultivated representative of the candidate phylum 'Eremiobacterota', is a metabolically versatile aerobic anoxygenic phototroph.</title>
        <authorList>
            <person name="Yabe S."/>
            <person name="Muto K."/>
            <person name="Abe K."/>
            <person name="Yokota A."/>
            <person name="Staudigel H."/>
            <person name="Tebo B.M."/>
        </authorList>
    </citation>
    <scope>NUCLEOTIDE SEQUENCE [LARGE SCALE GENOMIC DNA]</scope>
    <source>
        <strain evidence="2 3">WC8-2</strain>
    </source>
</reference>
<keyword evidence="1" id="KW-0472">Membrane</keyword>
<keyword evidence="1" id="KW-1133">Transmembrane helix</keyword>
<dbReference type="KEGG" id="vab:WPS_22180"/>
<organism evidence="2 3">
    <name type="scientific">Vulcanimicrobium alpinum</name>
    <dbReference type="NCBI Taxonomy" id="3016050"/>
    <lineage>
        <taxon>Bacteria</taxon>
        <taxon>Bacillati</taxon>
        <taxon>Vulcanimicrobiota</taxon>
        <taxon>Vulcanimicrobiia</taxon>
        <taxon>Vulcanimicrobiales</taxon>
        <taxon>Vulcanimicrobiaceae</taxon>
        <taxon>Vulcanimicrobium</taxon>
    </lineage>
</organism>
<name>A0AAN2CAT6_UNVUL</name>